<keyword evidence="2 5" id="KW-0812">Transmembrane</keyword>
<dbReference type="PANTHER" id="PTHR33514:SF13">
    <property type="entry name" value="PROTEIN ABCI12, CHLOROPLASTIC"/>
    <property type="match status" value="1"/>
</dbReference>
<keyword evidence="3 5" id="KW-1133">Transmembrane helix</keyword>
<evidence type="ECO:0000256" key="2">
    <source>
        <dbReference type="ARBA" id="ARBA00022692"/>
    </source>
</evidence>
<dbReference type="InterPro" id="IPR003339">
    <property type="entry name" value="ABC/ECF_trnsptr_transmembrane"/>
</dbReference>
<dbReference type="Pfam" id="PF02361">
    <property type="entry name" value="CbiQ"/>
    <property type="match status" value="1"/>
</dbReference>
<dbReference type="AlphaFoldDB" id="A0A841GPN2"/>
<feature type="transmembrane region" description="Helical" evidence="5">
    <location>
        <begin position="28"/>
        <end position="50"/>
    </location>
</feature>
<feature type="transmembrane region" description="Helical" evidence="5">
    <location>
        <begin position="94"/>
        <end position="117"/>
    </location>
</feature>
<accession>A0A841GPN2</accession>
<keyword evidence="4 5" id="KW-0472">Membrane</keyword>
<feature type="transmembrane region" description="Helical" evidence="5">
    <location>
        <begin position="71"/>
        <end position="88"/>
    </location>
</feature>
<dbReference type="CDD" id="cd16914">
    <property type="entry name" value="EcfT"/>
    <property type="match status" value="1"/>
</dbReference>
<organism evidence="6 7">
    <name type="scientific">Thermosipho japonicus</name>
    <dbReference type="NCBI Taxonomy" id="90323"/>
    <lineage>
        <taxon>Bacteria</taxon>
        <taxon>Thermotogati</taxon>
        <taxon>Thermotogota</taxon>
        <taxon>Thermotogae</taxon>
        <taxon>Thermotogales</taxon>
        <taxon>Fervidobacteriaceae</taxon>
        <taxon>Thermosipho</taxon>
    </lineage>
</organism>
<dbReference type="GO" id="GO:0005886">
    <property type="term" value="C:plasma membrane"/>
    <property type="evidence" value="ECO:0007669"/>
    <property type="project" value="TreeGrafter"/>
</dbReference>
<proteinExistence type="predicted"/>
<dbReference type="PANTHER" id="PTHR33514">
    <property type="entry name" value="PROTEIN ABCI12, CHLOROPLASTIC"/>
    <property type="match status" value="1"/>
</dbReference>
<dbReference type="EMBL" id="JACHEX010000005">
    <property type="protein sequence ID" value="MBB6063184.1"/>
    <property type="molecule type" value="Genomic_DNA"/>
</dbReference>
<evidence type="ECO:0000256" key="4">
    <source>
        <dbReference type="ARBA" id="ARBA00023136"/>
    </source>
</evidence>
<keyword evidence="7" id="KW-1185">Reference proteome</keyword>
<protein>
    <submittedName>
        <fullName evidence="6">Energy-coupling factor transport system permease protein</fullName>
    </submittedName>
</protein>
<evidence type="ECO:0000256" key="5">
    <source>
        <dbReference type="SAM" id="Phobius"/>
    </source>
</evidence>
<feature type="transmembrane region" description="Helical" evidence="5">
    <location>
        <begin position="227"/>
        <end position="246"/>
    </location>
</feature>
<evidence type="ECO:0000313" key="7">
    <source>
        <dbReference type="Proteomes" id="UP000555828"/>
    </source>
</evidence>
<gene>
    <name evidence="6" type="ORF">HNP65_001648</name>
</gene>
<evidence type="ECO:0000313" key="6">
    <source>
        <dbReference type="EMBL" id="MBB6063184.1"/>
    </source>
</evidence>
<dbReference type="Proteomes" id="UP000555828">
    <property type="component" value="Unassembled WGS sequence"/>
</dbReference>
<reference evidence="6 7" key="1">
    <citation type="submission" date="2020-08" db="EMBL/GenBank/DDBJ databases">
        <title>Genomic Encyclopedia of Type Strains, Phase IV (KMG-IV): sequencing the most valuable type-strain genomes for metagenomic binning, comparative biology and taxonomic classification.</title>
        <authorList>
            <person name="Goeker M."/>
        </authorList>
    </citation>
    <scope>NUCLEOTIDE SEQUENCE [LARGE SCALE GENOMIC DNA]</scope>
    <source>
        <strain evidence="6 7">DSM 13481</strain>
    </source>
</reference>
<name>A0A841GPN2_9BACT</name>
<sequence length="247" mass="28720">MKFAFGRYVPTDSVIHSLDPRSKIVSSFLFIATVLSVNSLYDYIWLFSLFMVIVKMSKISIKIYLRSVKNMWFLIAFATVIQYFVSGIETAAFIALRLIFVVLFASFLTYTTSPLLIARGLADLLKYFGVKKKYREDFSMIMTISFRFIPILFDEVDRIIKAQIARGAKFDQPGIRYKVQGIVAIIIPLLISAIRKAEEISIALQARKYGVFERSSYYVLKWKKIDTYFFTFSIFVFLFLFILKIIF</sequence>
<evidence type="ECO:0000256" key="3">
    <source>
        <dbReference type="ARBA" id="ARBA00022989"/>
    </source>
</evidence>
<evidence type="ECO:0000256" key="1">
    <source>
        <dbReference type="ARBA" id="ARBA00004141"/>
    </source>
</evidence>
<comment type="caution">
    <text evidence="6">The sequence shown here is derived from an EMBL/GenBank/DDBJ whole genome shotgun (WGS) entry which is preliminary data.</text>
</comment>
<comment type="subcellular location">
    <subcellularLocation>
        <location evidence="1">Membrane</location>
        <topology evidence="1">Multi-pass membrane protein</topology>
    </subcellularLocation>
</comment>
<dbReference type="RefSeq" id="WP_184619786.1">
    <property type="nucleotide sequence ID" value="NZ_JACHEX010000005.1"/>
</dbReference>